<feature type="compositionally biased region" description="Basic and acidic residues" evidence="7">
    <location>
        <begin position="414"/>
        <end position="423"/>
    </location>
</feature>
<feature type="compositionally biased region" description="Low complexity" evidence="7">
    <location>
        <begin position="659"/>
        <end position="669"/>
    </location>
</feature>
<accession>A0A4S8W7F7</accession>
<dbReference type="Pfam" id="PF00097">
    <property type="entry name" value="zf-C3HC4"/>
    <property type="match status" value="1"/>
</dbReference>
<feature type="compositionally biased region" description="Basic residues" evidence="7">
    <location>
        <begin position="104"/>
        <end position="113"/>
    </location>
</feature>
<evidence type="ECO:0000256" key="3">
    <source>
        <dbReference type="ARBA" id="ARBA00022723"/>
    </source>
</evidence>
<dbReference type="PANTHER" id="PTHR12983:SF9">
    <property type="entry name" value="E3 UBIQUITIN-PROTEIN LIGASE RNF10"/>
    <property type="match status" value="1"/>
</dbReference>
<dbReference type="GO" id="GO:0008270">
    <property type="term" value="F:zinc ion binding"/>
    <property type="evidence" value="ECO:0007669"/>
    <property type="project" value="UniProtKB-KW"/>
</dbReference>
<dbReference type="CDD" id="cd16536">
    <property type="entry name" value="RING-HC_RNF10"/>
    <property type="match status" value="1"/>
</dbReference>
<dbReference type="AlphaFoldDB" id="A0A4S8W7F7"/>
<dbReference type="PANTHER" id="PTHR12983">
    <property type="entry name" value="RING FINGER 10 FAMILY MEMBER"/>
    <property type="match status" value="1"/>
</dbReference>
<name>A0A4S8W7F7_AURPU</name>
<dbReference type="SUPFAM" id="SSF57850">
    <property type="entry name" value="RING/U-box"/>
    <property type="match status" value="1"/>
</dbReference>
<feature type="compositionally biased region" description="Low complexity" evidence="7">
    <location>
        <begin position="738"/>
        <end position="755"/>
    </location>
</feature>
<dbReference type="EMBL" id="QZBT01000030">
    <property type="protein sequence ID" value="THZ85707.1"/>
    <property type="molecule type" value="Genomic_DNA"/>
</dbReference>
<evidence type="ECO:0000256" key="2">
    <source>
        <dbReference type="ARBA" id="ARBA00022490"/>
    </source>
</evidence>
<dbReference type="Proteomes" id="UP000310039">
    <property type="component" value="Unassembled WGS sequence"/>
</dbReference>
<evidence type="ECO:0000313" key="9">
    <source>
        <dbReference type="EMBL" id="THZ85707.1"/>
    </source>
</evidence>
<keyword evidence="3" id="KW-0479">Metal-binding</keyword>
<feature type="compositionally biased region" description="Polar residues" evidence="7">
    <location>
        <begin position="681"/>
        <end position="690"/>
    </location>
</feature>
<feature type="region of interest" description="Disordered" evidence="7">
    <location>
        <begin position="400"/>
        <end position="425"/>
    </location>
</feature>
<proteinExistence type="predicted"/>
<comment type="caution">
    <text evidence="9">The sequence shown here is derived from an EMBL/GenBank/DDBJ whole genome shotgun (WGS) entry which is preliminary data.</text>
</comment>
<feature type="region of interest" description="Disordered" evidence="7">
    <location>
        <begin position="448"/>
        <end position="477"/>
    </location>
</feature>
<dbReference type="InterPro" id="IPR039739">
    <property type="entry name" value="MAG2/RNF10"/>
</dbReference>
<dbReference type="GO" id="GO:0005737">
    <property type="term" value="C:cytoplasm"/>
    <property type="evidence" value="ECO:0007669"/>
    <property type="project" value="UniProtKB-SubCell"/>
</dbReference>
<evidence type="ECO:0000256" key="7">
    <source>
        <dbReference type="SAM" id="MobiDB-lite"/>
    </source>
</evidence>
<feature type="compositionally biased region" description="Low complexity" evidence="7">
    <location>
        <begin position="458"/>
        <end position="467"/>
    </location>
</feature>
<feature type="compositionally biased region" description="Polar residues" evidence="7">
    <location>
        <begin position="38"/>
        <end position="69"/>
    </location>
</feature>
<sequence length="775" mass="85389">MLYFALPEFCLLVRPRQSSSTRLTTSLSASRASVMSSNPQPTISAKASNPSKSVGLSNQSTPSYSQTNAYFGEVLGQRRSGGSGSSNAANSKPSSTPRSNQSAKAKHKQSKKFRLADEDALAESAAMHSTSSRKGQTSITHLMNFSLPPRPQAHQHNSRYASGRPRRNPTWGLGSGYHAVDKARYVHANYRFIVDPRADYRAQRVDADVHIDWNNVLQILVSTESQSSACPICLGTPTAPRMARCGHIFCLPCLIRYMHSDDGSATGVEKKARWKKCPICYDSIYVSETRPVRWYTGAEFEPPREGDDVVLRLIQRPAGSTLAMPRESPDALGKGDDIPWYFAAEVMDYARVMKGGEDYMLAQLDEEIQNVRAMEQEDEVMFGDDTQWTSKAVRALNEAKERIKGIGNPPAAPKKPEEPEPKKPAIQFNQTDEGVPEMYAIQQAIKSGQSLPNGQNGQAESSPSEQEASTRKDDTTTSILSTSLAEFRARQHAERQPDTYFFYQGLLHYYLSSLDIRILKAAFGNYDNFPSSILPRVERVSTGHIVDDDLRKRVKYLGHLPYGCEVSFLECDWTDTVPPAILEQFQGEIDRRRKRNTDKEAREEKERVRAEKAEDREFAAARRRRVSIPSESKFRPDDFVPLSANGGSDAAGSFDGHGSSSSPPWSNSNRPQGSAYASLASPGTSPATSRTVWGTTAIPLTSPELAALQNGNMDDGWLDGWERELSQDDELIAQVQAASLGEGSSSSASRPAPAAKGKKKGKKITLMSTNARRGA</sequence>
<evidence type="ECO:0000259" key="8">
    <source>
        <dbReference type="PROSITE" id="PS50089"/>
    </source>
</evidence>
<evidence type="ECO:0000256" key="6">
    <source>
        <dbReference type="PROSITE-ProRule" id="PRU00175"/>
    </source>
</evidence>
<feature type="compositionally biased region" description="Low complexity" evidence="7">
    <location>
        <begin position="20"/>
        <end position="37"/>
    </location>
</feature>
<keyword evidence="4 6" id="KW-0863">Zinc-finger</keyword>
<feature type="compositionally biased region" description="Low complexity" evidence="7">
    <location>
        <begin position="85"/>
        <end position="95"/>
    </location>
</feature>
<keyword evidence="5" id="KW-0862">Zinc</keyword>
<dbReference type="InterPro" id="IPR017907">
    <property type="entry name" value="Znf_RING_CS"/>
</dbReference>
<comment type="subcellular location">
    <subcellularLocation>
        <location evidence="1">Cytoplasm</location>
    </subcellularLocation>
</comment>
<feature type="domain" description="RING-type" evidence="8">
    <location>
        <begin position="230"/>
        <end position="280"/>
    </location>
</feature>
<evidence type="ECO:0000256" key="1">
    <source>
        <dbReference type="ARBA" id="ARBA00004496"/>
    </source>
</evidence>
<reference evidence="9 10" key="1">
    <citation type="submission" date="2018-10" db="EMBL/GenBank/DDBJ databases">
        <title>Fifty Aureobasidium pullulans genomes reveal a recombining polyextremotolerant generalist.</title>
        <authorList>
            <person name="Gostincar C."/>
            <person name="Turk M."/>
            <person name="Zajc J."/>
            <person name="Gunde-Cimerman N."/>
        </authorList>
    </citation>
    <scope>NUCLEOTIDE SEQUENCE [LARGE SCALE GENOMIC DNA]</scope>
    <source>
        <strain evidence="9 10">EXF-3403</strain>
    </source>
</reference>
<feature type="region of interest" description="Disordered" evidence="7">
    <location>
        <begin position="20"/>
        <end position="114"/>
    </location>
</feature>
<feature type="region of interest" description="Disordered" evidence="7">
    <location>
        <begin position="738"/>
        <end position="775"/>
    </location>
</feature>
<dbReference type="InterPro" id="IPR018957">
    <property type="entry name" value="Znf_C3HC4_RING-type"/>
</dbReference>
<dbReference type="PROSITE" id="PS50089">
    <property type="entry name" value="ZF_RING_2"/>
    <property type="match status" value="1"/>
</dbReference>
<organism evidence="9 10">
    <name type="scientific">Aureobasidium pullulans</name>
    <name type="common">Black yeast</name>
    <name type="synonym">Pullularia pullulans</name>
    <dbReference type="NCBI Taxonomy" id="5580"/>
    <lineage>
        <taxon>Eukaryota</taxon>
        <taxon>Fungi</taxon>
        <taxon>Dikarya</taxon>
        <taxon>Ascomycota</taxon>
        <taxon>Pezizomycotina</taxon>
        <taxon>Dothideomycetes</taxon>
        <taxon>Dothideomycetidae</taxon>
        <taxon>Dothideales</taxon>
        <taxon>Saccotheciaceae</taxon>
        <taxon>Aureobasidium</taxon>
    </lineage>
</organism>
<feature type="region of interest" description="Disordered" evidence="7">
    <location>
        <begin position="591"/>
        <end position="690"/>
    </location>
</feature>
<dbReference type="InterPro" id="IPR013083">
    <property type="entry name" value="Znf_RING/FYVE/PHD"/>
</dbReference>
<evidence type="ECO:0000256" key="4">
    <source>
        <dbReference type="ARBA" id="ARBA00022771"/>
    </source>
</evidence>
<protein>
    <recommendedName>
        <fullName evidence="8">RING-type domain-containing protein</fullName>
    </recommendedName>
</protein>
<feature type="compositionally biased region" description="Polar residues" evidence="7">
    <location>
        <begin position="766"/>
        <end position="775"/>
    </location>
</feature>
<keyword evidence="2" id="KW-0963">Cytoplasm</keyword>
<dbReference type="Gene3D" id="3.30.40.10">
    <property type="entry name" value="Zinc/RING finger domain, C3HC4 (zinc finger)"/>
    <property type="match status" value="1"/>
</dbReference>
<evidence type="ECO:0000256" key="5">
    <source>
        <dbReference type="ARBA" id="ARBA00022833"/>
    </source>
</evidence>
<dbReference type="GO" id="GO:0045944">
    <property type="term" value="P:positive regulation of transcription by RNA polymerase II"/>
    <property type="evidence" value="ECO:0007669"/>
    <property type="project" value="TreeGrafter"/>
</dbReference>
<feature type="region of interest" description="Disordered" evidence="7">
    <location>
        <begin position="144"/>
        <end position="167"/>
    </location>
</feature>
<feature type="compositionally biased region" description="Polar residues" evidence="7">
    <location>
        <begin position="448"/>
        <end position="457"/>
    </location>
</feature>
<gene>
    <name evidence="9" type="ORF">D6C84_03127</name>
</gene>
<dbReference type="InterPro" id="IPR001841">
    <property type="entry name" value="Znf_RING"/>
</dbReference>
<dbReference type="PROSITE" id="PS00518">
    <property type="entry name" value="ZF_RING_1"/>
    <property type="match status" value="1"/>
</dbReference>
<evidence type="ECO:0000313" key="10">
    <source>
        <dbReference type="Proteomes" id="UP000310039"/>
    </source>
</evidence>
<dbReference type="SMART" id="SM00184">
    <property type="entry name" value="RING"/>
    <property type="match status" value="1"/>
</dbReference>
<dbReference type="GO" id="GO:0000976">
    <property type="term" value="F:transcription cis-regulatory region binding"/>
    <property type="evidence" value="ECO:0007669"/>
    <property type="project" value="TreeGrafter"/>
</dbReference>
<feature type="compositionally biased region" description="Basic and acidic residues" evidence="7">
    <location>
        <begin position="597"/>
        <end position="620"/>
    </location>
</feature>